<evidence type="ECO:0000256" key="1">
    <source>
        <dbReference type="SAM" id="Phobius"/>
    </source>
</evidence>
<keyword evidence="1" id="KW-1133">Transmembrane helix</keyword>
<accession>A0AAE3UE11</accession>
<comment type="caution">
    <text evidence="2">The sequence shown here is derived from an EMBL/GenBank/DDBJ whole genome shotgun (WGS) entry which is preliminary data.</text>
</comment>
<gene>
    <name evidence="2" type="ORF">QNI22_14025</name>
</gene>
<organism evidence="2 3">
    <name type="scientific">Xanthocytophaga agilis</name>
    <dbReference type="NCBI Taxonomy" id="3048010"/>
    <lineage>
        <taxon>Bacteria</taxon>
        <taxon>Pseudomonadati</taxon>
        <taxon>Bacteroidota</taxon>
        <taxon>Cytophagia</taxon>
        <taxon>Cytophagales</taxon>
        <taxon>Rhodocytophagaceae</taxon>
        <taxon>Xanthocytophaga</taxon>
    </lineage>
</organism>
<keyword evidence="1" id="KW-0472">Membrane</keyword>
<evidence type="ECO:0000313" key="3">
    <source>
        <dbReference type="Proteomes" id="UP001232063"/>
    </source>
</evidence>
<dbReference type="InterPro" id="IPR011727">
    <property type="entry name" value="CHP02117"/>
</dbReference>
<keyword evidence="1" id="KW-0812">Transmembrane</keyword>
<dbReference type="RefSeq" id="WP_314511420.1">
    <property type="nucleotide sequence ID" value="NZ_JASJOU010000004.1"/>
</dbReference>
<dbReference type="Pfam" id="PF09601">
    <property type="entry name" value="DUF2459"/>
    <property type="match status" value="1"/>
</dbReference>
<keyword evidence="3" id="KW-1185">Reference proteome</keyword>
<proteinExistence type="predicted"/>
<protein>
    <submittedName>
        <fullName evidence="2">TIGR02117 family protein</fullName>
    </submittedName>
</protein>
<dbReference type="AlphaFoldDB" id="A0AAE3UE11"/>
<dbReference type="Proteomes" id="UP001232063">
    <property type="component" value="Unassembled WGS sequence"/>
</dbReference>
<feature type="transmembrane region" description="Helical" evidence="1">
    <location>
        <begin position="14"/>
        <end position="39"/>
    </location>
</feature>
<reference evidence="2" key="1">
    <citation type="submission" date="2023-05" db="EMBL/GenBank/DDBJ databases">
        <authorList>
            <person name="Zhang X."/>
        </authorList>
    </citation>
    <scope>NUCLEOTIDE SEQUENCE</scope>
    <source>
        <strain evidence="2">BD1B2-1</strain>
    </source>
</reference>
<name>A0AAE3UE11_9BACT</name>
<dbReference type="NCBIfam" id="TIGR02117">
    <property type="entry name" value="chp_urease_rgn"/>
    <property type="match status" value="1"/>
</dbReference>
<dbReference type="EMBL" id="JASJOU010000004">
    <property type="protein sequence ID" value="MDJ1501780.1"/>
    <property type="molecule type" value="Genomic_DNA"/>
</dbReference>
<sequence length="230" mass="26348">MNVTKQGVRKGKIYLVRTLGIIISLVVLYMILAGIGMVIPTNSDYQTASEGIPVFVTTNGFHTDIILPVQNRRDKCFRILQQPDLSAKYANYPYVSFGWGDRNFYIESYNNHFPAVTTILSTLFIPGKTLMHIDFYGRLPRTGKQVKKLMLTPEQYERLVDFINTSFFNEQDAFAKLPQAGYYDTDYFFEANGRYHLFNTCNVWTGEALAAAGIKVSYWTPLESAVFYYL</sequence>
<evidence type="ECO:0000313" key="2">
    <source>
        <dbReference type="EMBL" id="MDJ1501780.1"/>
    </source>
</evidence>